<dbReference type="EMBL" id="BAABDK010000004">
    <property type="protein sequence ID" value="GAA4025422.1"/>
    <property type="molecule type" value="Genomic_DNA"/>
</dbReference>
<evidence type="ECO:0000313" key="1">
    <source>
        <dbReference type="EMBL" id="GAA4025422.1"/>
    </source>
</evidence>
<reference evidence="2" key="1">
    <citation type="journal article" date="2019" name="Int. J. Syst. Evol. Microbiol.">
        <title>The Global Catalogue of Microorganisms (GCM) 10K type strain sequencing project: providing services to taxonomists for standard genome sequencing and annotation.</title>
        <authorList>
            <consortium name="The Broad Institute Genomics Platform"/>
            <consortium name="The Broad Institute Genome Sequencing Center for Infectious Disease"/>
            <person name="Wu L."/>
            <person name="Ma J."/>
        </authorList>
    </citation>
    <scope>NUCLEOTIDE SEQUENCE [LARGE SCALE GENOMIC DNA]</scope>
    <source>
        <strain evidence="2">JCM 17225</strain>
    </source>
</reference>
<keyword evidence="2" id="KW-1185">Reference proteome</keyword>
<sequence>MGFFSFLFRKPVVLEDEFFGRLTQEPCDFSVSRKCWFAEAVPFAPTGTLIECMIDAENANMLLAQRAFFQRFEKLYVEVLLKISLMVESDFRLKDIASPIIDFESTHRLAGLTIPQQASGPVEWELWFEQIDTSNWG</sequence>
<gene>
    <name evidence="1" type="ORF">GCM10022409_06760</name>
</gene>
<dbReference type="RefSeq" id="WP_345050283.1">
    <property type="nucleotide sequence ID" value="NZ_BAABDK010000004.1"/>
</dbReference>
<proteinExistence type="predicted"/>
<protein>
    <submittedName>
        <fullName evidence="1">Uncharacterized protein</fullName>
    </submittedName>
</protein>
<name>A0ABP7TFJ4_9BACT</name>
<comment type="caution">
    <text evidence="1">The sequence shown here is derived from an EMBL/GenBank/DDBJ whole genome shotgun (WGS) entry which is preliminary data.</text>
</comment>
<organism evidence="1 2">
    <name type="scientific">Hymenobacter glaciei</name>
    <dbReference type="NCBI Taxonomy" id="877209"/>
    <lineage>
        <taxon>Bacteria</taxon>
        <taxon>Pseudomonadati</taxon>
        <taxon>Bacteroidota</taxon>
        <taxon>Cytophagia</taxon>
        <taxon>Cytophagales</taxon>
        <taxon>Hymenobacteraceae</taxon>
        <taxon>Hymenobacter</taxon>
    </lineage>
</organism>
<evidence type="ECO:0000313" key="2">
    <source>
        <dbReference type="Proteomes" id="UP001501469"/>
    </source>
</evidence>
<dbReference type="Proteomes" id="UP001501469">
    <property type="component" value="Unassembled WGS sequence"/>
</dbReference>
<accession>A0ABP7TFJ4</accession>